<name>A0A8H7VI36_9FUNG</name>
<comment type="caution">
    <text evidence="1">The sequence shown here is derived from an EMBL/GenBank/DDBJ whole genome shotgun (WGS) entry which is preliminary data.</text>
</comment>
<organism evidence="1 2">
    <name type="scientific">Circinella minor</name>
    <dbReference type="NCBI Taxonomy" id="1195481"/>
    <lineage>
        <taxon>Eukaryota</taxon>
        <taxon>Fungi</taxon>
        <taxon>Fungi incertae sedis</taxon>
        <taxon>Mucoromycota</taxon>
        <taxon>Mucoromycotina</taxon>
        <taxon>Mucoromycetes</taxon>
        <taxon>Mucorales</taxon>
        <taxon>Lichtheimiaceae</taxon>
        <taxon>Circinella</taxon>
    </lineage>
</organism>
<gene>
    <name evidence="1" type="ORF">INT45_014029</name>
</gene>
<dbReference type="Proteomes" id="UP000646827">
    <property type="component" value="Unassembled WGS sequence"/>
</dbReference>
<protein>
    <submittedName>
        <fullName evidence="1">Uncharacterized protein</fullName>
    </submittedName>
</protein>
<dbReference type="AlphaFoldDB" id="A0A8H7VI36"/>
<dbReference type="EMBL" id="JAEPRB010000112">
    <property type="protein sequence ID" value="KAG2221345.1"/>
    <property type="molecule type" value="Genomic_DNA"/>
</dbReference>
<accession>A0A8H7VI36</accession>
<proteinExistence type="predicted"/>
<evidence type="ECO:0000313" key="2">
    <source>
        <dbReference type="Proteomes" id="UP000646827"/>
    </source>
</evidence>
<sequence>MSSEECILKHFILSACHSLITDPHDSSWRKYFSDIELEEIGNKNLEPLPTLPTRIINHLKSFKLFDSEKNPTGMTVDQIMDYKIDESGLDLEVDYDIIWINRSVANATQLYRWKYFPLNNHTESDLLRRVWSFVELCLDNVYIQTRGGEKMSMVSSSRKNETHLPPGAAPMKRKAIGRRGDLIFVKGGIEVGCGELGRVDSSAKGTKEILKTPKMMKDQLAFLISKRPDKKKIYNLY</sequence>
<evidence type="ECO:0000313" key="1">
    <source>
        <dbReference type="EMBL" id="KAG2221345.1"/>
    </source>
</evidence>
<dbReference type="OrthoDB" id="2269854at2759"/>
<keyword evidence="2" id="KW-1185">Reference proteome</keyword>
<reference evidence="1 2" key="1">
    <citation type="submission" date="2020-12" db="EMBL/GenBank/DDBJ databases">
        <title>Metabolic potential, ecology and presence of endohyphal bacteria is reflected in genomic diversity of Mucoromycotina.</title>
        <authorList>
            <person name="Muszewska A."/>
            <person name="Okrasinska A."/>
            <person name="Steczkiewicz K."/>
            <person name="Drgas O."/>
            <person name="Orlowska M."/>
            <person name="Perlinska-Lenart U."/>
            <person name="Aleksandrzak-Piekarczyk T."/>
            <person name="Szatraj K."/>
            <person name="Zielenkiewicz U."/>
            <person name="Pilsyk S."/>
            <person name="Malc E."/>
            <person name="Mieczkowski P."/>
            <person name="Kruszewska J.S."/>
            <person name="Biernat P."/>
            <person name="Pawlowska J."/>
        </authorList>
    </citation>
    <scope>NUCLEOTIDE SEQUENCE [LARGE SCALE GENOMIC DNA]</scope>
    <source>
        <strain evidence="1 2">CBS 142.35</strain>
    </source>
</reference>